<protein>
    <submittedName>
        <fullName evidence="2">Uncharacterized protein</fullName>
    </submittedName>
</protein>
<gene>
    <name evidence="2" type="ORF">D4L85_26820</name>
</gene>
<evidence type="ECO:0000256" key="1">
    <source>
        <dbReference type="SAM" id="MobiDB-lite"/>
    </source>
</evidence>
<feature type="region of interest" description="Disordered" evidence="1">
    <location>
        <begin position="1"/>
        <end position="61"/>
    </location>
</feature>
<evidence type="ECO:0000313" key="2">
    <source>
        <dbReference type="EMBL" id="AYB33970.1"/>
    </source>
</evidence>
<dbReference type="EMBL" id="CP032382">
    <property type="protein sequence ID" value="AYB33970.1"/>
    <property type="molecule type" value="Genomic_DNA"/>
</dbReference>
<sequence length="61" mass="6968">MGSHDHMAFDQASHAKNNIKNASVNFTDNPPYTWRWNTDKAGRANNVSGQTRKCESPRDYK</sequence>
<proteinExistence type="predicted"/>
<reference evidence="3" key="1">
    <citation type="submission" date="2018-09" db="EMBL/GenBank/DDBJ databases">
        <title>Chryseolinea sp. KIS68-18 isolated from soil.</title>
        <authorList>
            <person name="Weon H.-Y."/>
            <person name="Kwon S.-W."/>
            <person name="Lee S.A."/>
        </authorList>
    </citation>
    <scope>NUCLEOTIDE SEQUENCE [LARGE SCALE GENOMIC DNA]</scope>
    <source>
        <strain evidence="3">KIS68-18</strain>
    </source>
</reference>
<feature type="compositionally biased region" description="Basic and acidic residues" evidence="1">
    <location>
        <begin position="52"/>
        <end position="61"/>
    </location>
</feature>
<dbReference type="Proteomes" id="UP000266183">
    <property type="component" value="Chromosome"/>
</dbReference>
<feature type="compositionally biased region" description="Polar residues" evidence="1">
    <location>
        <begin position="14"/>
        <end position="30"/>
    </location>
</feature>
<evidence type="ECO:0000313" key="3">
    <source>
        <dbReference type="Proteomes" id="UP000266183"/>
    </source>
</evidence>
<organism evidence="2 3">
    <name type="scientific">Chryseolinea soli</name>
    <dbReference type="NCBI Taxonomy" id="2321403"/>
    <lineage>
        <taxon>Bacteria</taxon>
        <taxon>Pseudomonadati</taxon>
        <taxon>Bacteroidota</taxon>
        <taxon>Cytophagia</taxon>
        <taxon>Cytophagales</taxon>
        <taxon>Fulvivirgaceae</taxon>
        <taxon>Chryseolinea</taxon>
    </lineage>
</organism>
<keyword evidence="3" id="KW-1185">Reference proteome</keyword>
<dbReference type="KEGG" id="chk:D4L85_26820"/>
<accession>A0A385SW80</accession>
<dbReference type="AlphaFoldDB" id="A0A385SW80"/>
<name>A0A385SW80_9BACT</name>